<feature type="transmembrane region" description="Helical" evidence="1">
    <location>
        <begin position="45"/>
        <end position="65"/>
    </location>
</feature>
<organism evidence="2 3">
    <name type="scientific">Gluconobacter thailandicus</name>
    <dbReference type="NCBI Taxonomy" id="257438"/>
    <lineage>
        <taxon>Bacteria</taxon>
        <taxon>Pseudomonadati</taxon>
        <taxon>Pseudomonadota</taxon>
        <taxon>Alphaproteobacteria</taxon>
        <taxon>Acetobacterales</taxon>
        <taxon>Acetobacteraceae</taxon>
        <taxon>Gluconobacter</taxon>
    </lineage>
</organism>
<keyword evidence="1" id="KW-1133">Transmembrane helix</keyword>
<evidence type="ECO:0000313" key="3">
    <source>
        <dbReference type="Proteomes" id="UP000323560"/>
    </source>
</evidence>
<evidence type="ECO:0000256" key="1">
    <source>
        <dbReference type="SAM" id="Phobius"/>
    </source>
</evidence>
<feature type="transmembrane region" description="Helical" evidence="1">
    <location>
        <begin position="107"/>
        <end position="127"/>
    </location>
</feature>
<accession>A0AAP9EPP5</accession>
<reference evidence="2 3" key="1">
    <citation type="submission" date="2019-08" db="EMBL/GenBank/DDBJ databases">
        <title>Gluconobacter frateurii HD924 genome.</title>
        <authorList>
            <person name="Liu Y."/>
            <person name="Zhang P."/>
        </authorList>
    </citation>
    <scope>NUCLEOTIDE SEQUENCE [LARGE SCALE GENOMIC DNA]</scope>
    <source>
        <strain evidence="2 3">HD924</strain>
    </source>
</reference>
<dbReference type="Proteomes" id="UP000323560">
    <property type="component" value="Chromosome"/>
</dbReference>
<dbReference type="AlphaFoldDB" id="A0AAP9EPP5"/>
<keyword evidence="1" id="KW-0472">Membrane</keyword>
<protein>
    <submittedName>
        <fullName evidence="2">Uncharacterized protein</fullName>
    </submittedName>
</protein>
<dbReference type="EMBL" id="CP043043">
    <property type="protein sequence ID" value="QEH95258.1"/>
    <property type="molecule type" value="Genomic_DNA"/>
</dbReference>
<dbReference type="KEGG" id="gti:FXF46_02500"/>
<evidence type="ECO:0000313" key="2">
    <source>
        <dbReference type="EMBL" id="QEH95258.1"/>
    </source>
</evidence>
<feature type="transmembrane region" description="Helical" evidence="1">
    <location>
        <begin position="72"/>
        <end position="95"/>
    </location>
</feature>
<sequence length="140" mass="15316">MRGLDMLRPKQFAICALLAASFWASATLCIKFYPVAINAGTHGNITFLTSIPVSWFSIWLTCRLARLEPHQILAGCLVVLGDAMMIDGAALRWFPHVYAGNDTVTRYGAAWLLWGYGLGAWIALAMASRSIRAKQSTPVA</sequence>
<name>A0AAP9EPP5_GLUTH</name>
<keyword evidence="1" id="KW-0812">Transmembrane</keyword>
<gene>
    <name evidence="2" type="ORF">FXF46_02500</name>
</gene>
<proteinExistence type="predicted"/>